<sequence>MSYRAYQQVLRLDNKESKTSRKIRGVKKPSVDCKKRSRSGCLTCRKRKKKCDEHVINGKCEGCSRNFLACCWPTDGARTLSSPEAATSEGSMPSFDSSPAASPCLSPKSPCSEAAPGSPGSPSLVPMGQFTLPKNYSYKLQSEHSPLSVPKSMSQPTFIVTSLAADTGLYSMPT</sequence>
<dbReference type="GO" id="GO:0000981">
    <property type="term" value="F:DNA-binding transcription factor activity, RNA polymerase II-specific"/>
    <property type="evidence" value="ECO:0007669"/>
    <property type="project" value="InterPro"/>
</dbReference>
<gene>
    <name evidence="3" type="primary">Piso0_002799</name>
    <name evidence="3" type="ORF">GNLVRS01_PISO0J19831g</name>
</gene>
<dbReference type="InterPro" id="IPR001138">
    <property type="entry name" value="Zn2Cys6_DnaBD"/>
</dbReference>
<feature type="region of interest" description="Disordered" evidence="1">
    <location>
        <begin position="79"/>
        <end position="126"/>
    </location>
</feature>
<dbReference type="PROSITE" id="PS00463">
    <property type="entry name" value="ZN2_CY6_FUNGAL_1"/>
    <property type="match status" value="1"/>
</dbReference>
<evidence type="ECO:0000313" key="4">
    <source>
        <dbReference type="Proteomes" id="UP000005222"/>
    </source>
</evidence>
<dbReference type="HOGENOM" id="CLU_095040_0_0_1"/>
<dbReference type="AlphaFoldDB" id="G8YDJ4"/>
<reference evidence="3 4" key="1">
    <citation type="journal article" date="2012" name="G3 (Bethesda)">
        <title>Pichia sorbitophila, an interspecies yeast hybrid reveals early steps of genome resolution following polyploidization.</title>
        <authorList>
            <person name="Leh Louis V."/>
            <person name="Despons L."/>
            <person name="Friedrich A."/>
            <person name="Martin T."/>
            <person name="Durrens P."/>
            <person name="Casaregola S."/>
            <person name="Neuveglise C."/>
            <person name="Fairhead C."/>
            <person name="Marck C."/>
            <person name="Cruz J.A."/>
            <person name="Straub M.L."/>
            <person name="Kugler V."/>
            <person name="Sacerdot C."/>
            <person name="Uzunov Z."/>
            <person name="Thierry A."/>
            <person name="Weiss S."/>
            <person name="Bleykasten C."/>
            <person name="De Montigny J."/>
            <person name="Jacques N."/>
            <person name="Jung P."/>
            <person name="Lemaire M."/>
            <person name="Mallet S."/>
            <person name="Morel G."/>
            <person name="Richard G.F."/>
            <person name="Sarkar A."/>
            <person name="Savel G."/>
            <person name="Schacherer J."/>
            <person name="Seret M.L."/>
            <person name="Talla E."/>
            <person name="Samson G."/>
            <person name="Jubin C."/>
            <person name="Poulain J."/>
            <person name="Vacherie B."/>
            <person name="Barbe V."/>
            <person name="Pelletier E."/>
            <person name="Sherman D.J."/>
            <person name="Westhof E."/>
            <person name="Weissenbach J."/>
            <person name="Baret P.V."/>
            <person name="Wincker P."/>
            <person name="Gaillardin C."/>
            <person name="Dujon B."/>
            <person name="Souciet J.L."/>
        </authorList>
    </citation>
    <scope>NUCLEOTIDE SEQUENCE [LARGE SCALE GENOMIC DNA]</scope>
    <source>
        <strain evidence="4">ATCC MYA-4447 / BCRC 22081 / CBS 7064 / NBRC 10061 / NRRL Y-12695</strain>
    </source>
</reference>
<accession>G8YDJ4</accession>
<feature type="domain" description="Zn(2)-C6 fungal-type" evidence="2">
    <location>
        <begin position="40"/>
        <end position="72"/>
    </location>
</feature>
<dbReference type="OrthoDB" id="3598904at2759"/>
<keyword evidence="4" id="KW-1185">Reference proteome</keyword>
<dbReference type="eggNOG" id="ENOG502QWIS">
    <property type="taxonomic scope" value="Eukaryota"/>
</dbReference>
<evidence type="ECO:0000256" key="1">
    <source>
        <dbReference type="SAM" id="MobiDB-lite"/>
    </source>
</evidence>
<dbReference type="STRING" id="559304.G8YDJ4"/>
<dbReference type="Proteomes" id="UP000005222">
    <property type="component" value="Chromosome J"/>
</dbReference>
<evidence type="ECO:0000259" key="2">
    <source>
        <dbReference type="PROSITE" id="PS50048"/>
    </source>
</evidence>
<dbReference type="EMBL" id="FO082050">
    <property type="protein sequence ID" value="CCE83025.1"/>
    <property type="molecule type" value="Genomic_DNA"/>
</dbReference>
<dbReference type="SUPFAM" id="SSF57701">
    <property type="entry name" value="Zn2/Cys6 DNA-binding domain"/>
    <property type="match status" value="1"/>
</dbReference>
<organism evidence="3 4">
    <name type="scientific">Pichia sorbitophila (strain ATCC MYA-4447 / BCRC 22081 / CBS 7064 / NBRC 10061 / NRRL Y-12695)</name>
    <name type="common">Hybrid yeast</name>
    <dbReference type="NCBI Taxonomy" id="559304"/>
    <lineage>
        <taxon>Eukaryota</taxon>
        <taxon>Fungi</taxon>
        <taxon>Dikarya</taxon>
        <taxon>Ascomycota</taxon>
        <taxon>Saccharomycotina</taxon>
        <taxon>Pichiomycetes</taxon>
        <taxon>Debaryomycetaceae</taxon>
        <taxon>Millerozyma</taxon>
    </lineage>
</organism>
<dbReference type="InterPro" id="IPR036864">
    <property type="entry name" value="Zn2-C6_fun-type_DNA-bd_sf"/>
</dbReference>
<dbReference type="CDD" id="cd00067">
    <property type="entry name" value="GAL4"/>
    <property type="match status" value="1"/>
</dbReference>
<evidence type="ECO:0000313" key="3">
    <source>
        <dbReference type="EMBL" id="CCE83025.1"/>
    </source>
</evidence>
<feature type="compositionally biased region" description="Low complexity" evidence="1">
    <location>
        <begin position="109"/>
        <end position="126"/>
    </location>
</feature>
<protein>
    <submittedName>
        <fullName evidence="3">Piso0_002799 protein</fullName>
    </submittedName>
</protein>
<name>G8YDJ4_PICSO</name>
<dbReference type="GO" id="GO:0008270">
    <property type="term" value="F:zinc ion binding"/>
    <property type="evidence" value="ECO:0007669"/>
    <property type="project" value="InterPro"/>
</dbReference>
<feature type="compositionally biased region" description="Polar residues" evidence="1">
    <location>
        <begin position="79"/>
        <end position="100"/>
    </location>
</feature>
<proteinExistence type="predicted"/>
<dbReference type="PROSITE" id="PS50048">
    <property type="entry name" value="ZN2_CY6_FUNGAL_2"/>
    <property type="match status" value="1"/>
</dbReference>
<dbReference type="InParanoid" id="G8YDJ4"/>